<evidence type="ECO:0000256" key="3">
    <source>
        <dbReference type="ARBA" id="ARBA00023139"/>
    </source>
</evidence>
<keyword evidence="3 6" id="KW-0564">Palmitate</keyword>
<reference evidence="10" key="1">
    <citation type="submission" date="2021-05" db="EMBL/GenBank/DDBJ databases">
        <authorList>
            <person name="Tanabe Y."/>
        </authorList>
    </citation>
    <scope>NUCLEOTIDE SEQUENCE</scope>
    <source>
        <strain evidence="10">BOTRYCO-1</strain>
    </source>
</reference>
<organism evidence="10 11">
    <name type="scientific">Candidatus Phycosocius spiralis</name>
    <dbReference type="NCBI Taxonomy" id="2815099"/>
    <lineage>
        <taxon>Bacteria</taxon>
        <taxon>Pseudomonadati</taxon>
        <taxon>Pseudomonadota</taxon>
        <taxon>Alphaproteobacteria</taxon>
        <taxon>Caulobacterales</taxon>
        <taxon>Caulobacterales incertae sedis</taxon>
        <taxon>Candidatus Phycosocius</taxon>
    </lineage>
</organism>
<comment type="subunit">
    <text evidence="6">The Tol-Pal system is composed of five core proteins: the inner membrane proteins TolA, TolQ and TolR, the periplasmic protein TolB and the outer membrane protein Pal. They form a network linking the inner and outer membranes and the peptidoglycan layer.</text>
</comment>
<evidence type="ECO:0000259" key="9">
    <source>
        <dbReference type="PROSITE" id="PS51123"/>
    </source>
</evidence>
<feature type="compositionally biased region" description="Polar residues" evidence="7">
    <location>
        <begin position="49"/>
        <end position="66"/>
    </location>
</feature>
<keyword evidence="6" id="KW-0131">Cell cycle</keyword>
<dbReference type="RefSeq" id="WP_284359714.1">
    <property type="nucleotide sequence ID" value="NZ_BPFZ01000006.1"/>
</dbReference>
<evidence type="ECO:0000256" key="4">
    <source>
        <dbReference type="ARBA" id="ARBA00023237"/>
    </source>
</evidence>
<feature type="signal peptide" evidence="8">
    <location>
        <begin position="1"/>
        <end position="25"/>
    </location>
</feature>
<keyword evidence="4 6" id="KW-0998">Cell outer membrane</keyword>
<dbReference type="SUPFAM" id="SSF103088">
    <property type="entry name" value="OmpA-like"/>
    <property type="match status" value="1"/>
</dbReference>
<dbReference type="InterPro" id="IPR036737">
    <property type="entry name" value="OmpA-like_sf"/>
</dbReference>
<dbReference type="EMBL" id="BPFZ01000006">
    <property type="protein sequence ID" value="GIU67001.1"/>
    <property type="molecule type" value="Genomic_DNA"/>
</dbReference>
<comment type="subcellular location">
    <subcellularLocation>
        <location evidence="6">Cell outer membrane</location>
        <topology evidence="6">Lipid-anchor</topology>
    </subcellularLocation>
</comment>
<dbReference type="PRINTS" id="PR01021">
    <property type="entry name" value="OMPADOMAIN"/>
</dbReference>
<comment type="caution">
    <text evidence="10">The sequence shown here is derived from an EMBL/GenBank/DDBJ whole genome shotgun (WGS) entry which is preliminary data.</text>
</comment>
<name>A0ABQ4PVF0_9PROT</name>
<feature type="chain" id="PRO_5045787694" description="Peptidoglycan-associated lipoprotein" evidence="8">
    <location>
        <begin position="26"/>
        <end position="202"/>
    </location>
</feature>
<evidence type="ECO:0000313" key="10">
    <source>
        <dbReference type="EMBL" id="GIU67001.1"/>
    </source>
</evidence>
<gene>
    <name evidence="6 10" type="primary">pal</name>
    <name evidence="10" type="ORF">PsB1_1155</name>
</gene>
<dbReference type="PANTHER" id="PTHR30329:SF21">
    <property type="entry name" value="LIPOPROTEIN YIAD-RELATED"/>
    <property type="match status" value="1"/>
</dbReference>
<reference evidence="10" key="2">
    <citation type="journal article" date="2023" name="ISME Commun">
        <title>Characterization of a bloom-associated alphaproteobacterial lineage, 'Candidatus Phycosocius': insights into freshwater algal-bacterial interactions.</title>
        <authorList>
            <person name="Tanabe Y."/>
            <person name="Yamaguchi H."/>
            <person name="Yoshida M."/>
            <person name="Kai A."/>
            <person name="Okazaki Y."/>
        </authorList>
    </citation>
    <scope>NUCLEOTIDE SEQUENCE</scope>
    <source>
        <strain evidence="10">BOTRYCO-1</strain>
    </source>
</reference>
<dbReference type="PROSITE" id="PS51257">
    <property type="entry name" value="PROKAR_LIPOPROTEIN"/>
    <property type="match status" value="1"/>
</dbReference>
<dbReference type="InterPro" id="IPR039001">
    <property type="entry name" value="Pal"/>
</dbReference>
<evidence type="ECO:0000313" key="11">
    <source>
        <dbReference type="Proteomes" id="UP001161064"/>
    </source>
</evidence>
<keyword evidence="1 6" id="KW-0732">Signal</keyword>
<comment type="function">
    <text evidence="6">Part of the Tol-Pal system, which plays a role in outer membrane invagination during cell division and is important for maintaining outer membrane integrity.</text>
</comment>
<proteinExistence type="inferred from homology"/>
<evidence type="ECO:0000256" key="8">
    <source>
        <dbReference type="SAM" id="SignalP"/>
    </source>
</evidence>
<evidence type="ECO:0000256" key="1">
    <source>
        <dbReference type="ARBA" id="ARBA00022729"/>
    </source>
</evidence>
<dbReference type="Gene3D" id="3.30.1330.60">
    <property type="entry name" value="OmpA-like domain"/>
    <property type="match status" value="1"/>
</dbReference>
<dbReference type="Proteomes" id="UP001161064">
    <property type="component" value="Unassembled WGS sequence"/>
</dbReference>
<accession>A0ABQ4PVF0</accession>
<dbReference type="HAMAP" id="MF_02204">
    <property type="entry name" value="Pal"/>
    <property type="match status" value="1"/>
</dbReference>
<sequence length="202" mass="21290">MTKSALIKPWVGSVALILMSSLALAACASTKTATPPTNSTPPTPLANNGEATTTESATPIPQTNVQRAPLTPPSGQLGAGKGAGSSIYASLSEAGDLILFPTDRFDLTDEARAILTRQAAWLQANSTKRILIAGNCDERGTREYNLGLGARRANAARDFLISLGVAPSRIETVSYGKERPIDERSNPDGWAINRNAQTTLLD</sequence>
<keyword evidence="11" id="KW-1185">Reference proteome</keyword>
<dbReference type="PROSITE" id="PS51123">
    <property type="entry name" value="OMPA_2"/>
    <property type="match status" value="1"/>
</dbReference>
<keyword evidence="6" id="KW-0132">Cell division</keyword>
<evidence type="ECO:0000256" key="7">
    <source>
        <dbReference type="SAM" id="MobiDB-lite"/>
    </source>
</evidence>
<keyword evidence="5 6" id="KW-0449">Lipoprotein</keyword>
<dbReference type="InterPro" id="IPR006664">
    <property type="entry name" value="OMP_bac"/>
</dbReference>
<evidence type="ECO:0000256" key="2">
    <source>
        <dbReference type="ARBA" id="ARBA00023136"/>
    </source>
</evidence>
<dbReference type="CDD" id="cd07185">
    <property type="entry name" value="OmpA_C-like"/>
    <property type="match status" value="1"/>
</dbReference>
<protein>
    <recommendedName>
        <fullName evidence="6">Peptidoglycan-associated lipoprotein</fullName>
        <shortName evidence="6">PAL</shortName>
    </recommendedName>
</protein>
<dbReference type="Pfam" id="PF00691">
    <property type="entry name" value="OmpA"/>
    <property type="match status" value="1"/>
</dbReference>
<dbReference type="InterPro" id="IPR050330">
    <property type="entry name" value="Bact_OuterMem_StrucFunc"/>
</dbReference>
<feature type="domain" description="OmpA-like" evidence="9">
    <location>
        <begin position="87"/>
        <end position="202"/>
    </location>
</feature>
<dbReference type="PANTHER" id="PTHR30329">
    <property type="entry name" value="STATOR ELEMENT OF FLAGELLAR MOTOR COMPLEX"/>
    <property type="match status" value="1"/>
</dbReference>
<evidence type="ECO:0000256" key="6">
    <source>
        <dbReference type="HAMAP-Rule" id="MF_02204"/>
    </source>
</evidence>
<keyword evidence="2 6" id="KW-0472">Membrane</keyword>
<evidence type="ECO:0000256" key="5">
    <source>
        <dbReference type="ARBA" id="ARBA00023288"/>
    </source>
</evidence>
<feature type="region of interest" description="Disordered" evidence="7">
    <location>
        <begin position="31"/>
        <end position="82"/>
    </location>
</feature>
<dbReference type="InterPro" id="IPR006665">
    <property type="entry name" value="OmpA-like"/>
</dbReference>
<comment type="similarity">
    <text evidence="6">Belongs to the Pal lipoprotein family.</text>
</comment>